<proteinExistence type="inferred from homology"/>
<dbReference type="SUPFAM" id="SSF51735">
    <property type="entry name" value="NAD(P)-binding Rossmann-fold domains"/>
    <property type="match status" value="1"/>
</dbReference>
<accession>A0A2P8DRF7</accession>
<dbReference type="InterPro" id="IPR000683">
    <property type="entry name" value="Gfo/Idh/MocA-like_OxRdtase_N"/>
</dbReference>
<dbReference type="PANTHER" id="PTHR22604">
    <property type="entry name" value="OXIDOREDUCTASES"/>
    <property type="match status" value="1"/>
</dbReference>
<reference evidence="5 6" key="1">
    <citation type="submission" date="2018-03" db="EMBL/GenBank/DDBJ databases">
        <title>Genomic Encyclopedia of Archaeal and Bacterial Type Strains, Phase II (KMG-II): from individual species to whole genera.</title>
        <authorList>
            <person name="Goeker M."/>
        </authorList>
    </citation>
    <scope>NUCLEOTIDE SEQUENCE [LARGE SCALE GENOMIC DNA]</scope>
    <source>
        <strain evidence="5 6">DSM 45211</strain>
    </source>
</reference>
<dbReference type="Gene3D" id="3.30.360.10">
    <property type="entry name" value="Dihydrodipicolinate Reductase, domain 2"/>
    <property type="match status" value="1"/>
</dbReference>
<name>A0A2P8DRF7_9ACTN</name>
<dbReference type="InterPro" id="IPR036291">
    <property type="entry name" value="NAD(P)-bd_dom_sf"/>
</dbReference>
<dbReference type="Pfam" id="PF01408">
    <property type="entry name" value="GFO_IDH_MocA"/>
    <property type="match status" value="1"/>
</dbReference>
<keyword evidence="2" id="KW-0560">Oxidoreductase</keyword>
<dbReference type="Proteomes" id="UP000243528">
    <property type="component" value="Unassembled WGS sequence"/>
</dbReference>
<evidence type="ECO:0000259" key="3">
    <source>
        <dbReference type="Pfam" id="PF01408"/>
    </source>
</evidence>
<dbReference type="EMBL" id="PYGE01000017">
    <property type="protein sequence ID" value="PSK99797.1"/>
    <property type="molecule type" value="Genomic_DNA"/>
</dbReference>
<dbReference type="Gene3D" id="3.40.50.720">
    <property type="entry name" value="NAD(P)-binding Rossmann-like Domain"/>
    <property type="match status" value="1"/>
</dbReference>
<dbReference type="Pfam" id="PF22725">
    <property type="entry name" value="GFO_IDH_MocA_C3"/>
    <property type="match status" value="1"/>
</dbReference>
<gene>
    <name evidence="5" type="ORF">CLV30_117100</name>
</gene>
<dbReference type="InterPro" id="IPR050984">
    <property type="entry name" value="Gfo/Idh/MocA_domain"/>
</dbReference>
<comment type="similarity">
    <text evidence="1">Belongs to the Gfo/Idh/MocA family.</text>
</comment>
<dbReference type="SUPFAM" id="SSF55347">
    <property type="entry name" value="Glyceraldehyde-3-phosphate dehydrogenase-like, C-terminal domain"/>
    <property type="match status" value="1"/>
</dbReference>
<evidence type="ECO:0000259" key="4">
    <source>
        <dbReference type="Pfam" id="PF22725"/>
    </source>
</evidence>
<evidence type="ECO:0000256" key="1">
    <source>
        <dbReference type="ARBA" id="ARBA00010928"/>
    </source>
</evidence>
<dbReference type="AlphaFoldDB" id="A0A2P8DRF7"/>
<evidence type="ECO:0000256" key="2">
    <source>
        <dbReference type="ARBA" id="ARBA00023002"/>
    </source>
</evidence>
<keyword evidence="6" id="KW-1185">Reference proteome</keyword>
<dbReference type="PANTHER" id="PTHR22604:SF105">
    <property type="entry name" value="TRANS-1,2-DIHYDROBENZENE-1,2-DIOL DEHYDROGENASE"/>
    <property type="match status" value="1"/>
</dbReference>
<dbReference type="InterPro" id="IPR055170">
    <property type="entry name" value="GFO_IDH_MocA-like_dom"/>
</dbReference>
<protein>
    <submittedName>
        <fullName evidence="5">Putative dehydrogenase</fullName>
    </submittedName>
</protein>
<feature type="domain" description="Gfo/Idh/MocA-like oxidoreductase N-terminal" evidence="3">
    <location>
        <begin position="16"/>
        <end position="131"/>
    </location>
</feature>
<evidence type="ECO:0000313" key="5">
    <source>
        <dbReference type="EMBL" id="PSK99797.1"/>
    </source>
</evidence>
<comment type="caution">
    <text evidence="5">The sequence shown here is derived from an EMBL/GenBank/DDBJ whole genome shotgun (WGS) entry which is preliminary data.</text>
</comment>
<dbReference type="GO" id="GO:0016491">
    <property type="term" value="F:oxidoreductase activity"/>
    <property type="evidence" value="ECO:0007669"/>
    <property type="project" value="UniProtKB-KW"/>
</dbReference>
<evidence type="ECO:0000313" key="6">
    <source>
        <dbReference type="Proteomes" id="UP000243528"/>
    </source>
</evidence>
<dbReference type="GO" id="GO:0000166">
    <property type="term" value="F:nucleotide binding"/>
    <property type="evidence" value="ECO:0007669"/>
    <property type="project" value="InterPro"/>
</dbReference>
<sequence>MSERTDGRPMSEGTTRWGILATGGIAGVFTRDLLAHGHQVAAVGSRSPAGAQRFAESFGIPRAYGSYEELVADPDVDVVYVATPHNFHAANAELALEHGKHVLVEKAFTLTAAEASRITELGRRHGLVVMEAMWTRFLPHMAHVRQLISDGRIGDVRSVHADHTQLLPADEKHRINDPWLAGGALLDLGVYPISFTFDLLGPPVDVHARATFKNSGVDASVATIFQHDNGAMSTTFSSSETRGTNTATVLGTDGRIEIAATWYGPARVTVLDPDGGTVDESDRPVTGRGMQYQAAELERLLRAGESSSALMTPEESVNVMATMDRIRRLIGLRYPDE</sequence>
<organism evidence="5 6">
    <name type="scientific">Haloactinopolyspora alba</name>
    <dbReference type="NCBI Taxonomy" id="648780"/>
    <lineage>
        <taxon>Bacteria</taxon>
        <taxon>Bacillati</taxon>
        <taxon>Actinomycetota</taxon>
        <taxon>Actinomycetes</taxon>
        <taxon>Jiangellales</taxon>
        <taxon>Jiangellaceae</taxon>
        <taxon>Haloactinopolyspora</taxon>
    </lineage>
</organism>
<feature type="domain" description="GFO/IDH/MocA-like oxidoreductase" evidence="4">
    <location>
        <begin position="142"/>
        <end position="257"/>
    </location>
</feature>